<evidence type="ECO:0000256" key="6">
    <source>
        <dbReference type="SAM" id="Phobius"/>
    </source>
</evidence>
<accession>A0A9X3X2W4</accession>
<sequence length="413" mass="43494">MGSVWVARHLQLDVDIAIKFMAPQVASSADLRARFEREAKVAAILKSPNAAQVHDYGVEDGSPYIVMELLEGEDLAACLARERRLSLRATLDILEQVGKALRRAHELGLIHRDLKPGNIFLARLGDEQIVKVVDFGIAKSTGLIAGAQATRTGALLGSPSYMSPEQVRRSNHVDHRTDLWSLGVIAFQCLTGRLPFPGDEIGEVLVDVCTAPIPLASEVAPDLGPEIDGFFQRALARDPKQRFQSAAELVEAFASLARNVGVHASRSSGPDIGSGIEIAAPIPMSQPEMGTLSPSAQTRPHTPLPSRGRRTAITIGAAIAAAVLGLGLFAWLRAPSPPDVLAGPQAKAPAEPSPPSAALAAPEAALLLDTTPLVSASPSASAAPPSTSTHSGKAGRRPPPAPSRKTDDLLQHM</sequence>
<feature type="compositionally biased region" description="Basic and acidic residues" evidence="5">
    <location>
        <begin position="404"/>
        <end position="413"/>
    </location>
</feature>
<dbReference type="GO" id="GO:0005524">
    <property type="term" value="F:ATP binding"/>
    <property type="evidence" value="ECO:0007669"/>
    <property type="project" value="UniProtKB-KW"/>
</dbReference>
<keyword evidence="2" id="KW-0547">Nucleotide-binding</keyword>
<comment type="caution">
    <text evidence="8">The sequence shown here is derived from an EMBL/GenBank/DDBJ whole genome shotgun (WGS) entry which is preliminary data.</text>
</comment>
<dbReference type="Proteomes" id="UP001151081">
    <property type="component" value="Unassembled WGS sequence"/>
</dbReference>
<dbReference type="EMBL" id="JAGTJJ010000009">
    <property type="protein sequence ID" value="MDC3982637.1"/>
    <property type="molecule type" value="Genomic_DNA"/>
</dbReference>
<keyword evidence="3 8" id="KW-0418">Kinase</keyword>
<name>A0A9X3X2W4_9BACT</name>
<dbReference type="SMART" id="SM00220">
    <property type="entry name" value="S_TKc"/>
    <property type="match status" value="1"/>
</dbReference>
<reference evidence="8 9" key="1">
    <citation type="submission" date="2021-04" db="EMBL/GenBank/DDBJ databases">
        <title>Genome analysis of Polyangium sp.</title>
        <authorList>
            <person name="Li Y."/>
            <person name="Wang J."/>
        </authorList>
    </citation>
    <scope>NUCLEOTIDE SEQUENCE [LARGE SCALE GENOMIC DNA]</scope>
    <source>
        <strain evidence="8 9">SDU14</strain>
    </source>
</reference>
<dbReference type="GO" id="GO:0004674">
    <property type="term" value="F:protein serine/threonine kinase activity"/>
    <property type="evidence" value="ECO:0007669"/>
    <property type="project" value="UniProtKB-KW"/>
</dbReference>
<dbReference type="InterPro" id="IPR000719">
    <property type="entry name" value="Prot_kinase_dom"/>
</dbReference>
<keyword evidence="1" id="KW-0808">Transferase</keyword>
<evidence type="ECO:0000256" key="5">
    <source>
        <dbReference type="SAM" id="MobiDB-lite"/>
    </source>
</evidence>
<evidence type="ECO:0000256" key="1">
    <source>
        <dbReference type="ARBA" id="ARBA00022679"/>
    </source>
</evidence>
<dbReference type="InterPro" id="IPR008271">
    <property type="entry name" value="Ser/Thr_kinase_AS"/>
</dbReference>
<dbReference type="PANTHER" id="PTHR43289">
    <property type="entry name" value="MITOGEN-ACTIVATED PROTEIN KINASE KINASE KINASE 20-RELATED"/>
    <property type="match status" value="1"/>
</dbReference>
<proteinExistence type="predicted"/>
<keyword evidence="6" id="KW-0812">Transmembrane</keyword>
<dbReference type="PANTHER" id="PTHR43289:SF6">
    <property type="entry name" value="SERINE_THREONINE-PROTEIN KINASE NEKL-3"/>
    <property type="match status" value="1"/>
</dbReference>
<feature type="region of interest" description="Disordered" evidence="5">
    <location>
        <begin position="285"/>
        <end position="308"/>
    </location>
</feature>
<evidence type="ECO:0000259" key="7">
    <source>
        <dbReference type="PROSITE" id="PS50011"/>
    </source>
</evidence>
<gene>
    <name evidence="8" type="ORF">KEG57_19130</name>
</gene>
<feature type="compositionally biased region" description="Low complexity" evidence="5">
    <location>
        <begin position="356"/>
        <end position="391"/>
    </location>
</feature>
<feature type="transmembrane region" description="Helical" evidence="6">
    <location>
        <begin position="312"/>
        <end position="332"/>
    </location>
</feature>
<evidence type="ECO:0000313" key="8">
    <source>
        <dbReference type="EMBL" id="MDC3982637.1"/>
    </source>
</evidence>
<dbReference type="CDD" id="cd14014">
    <property type="entry name" value="STKc_PknB_like"/>
    <property type="match status" value="1"/>
</dbReference>
<organism evidence="8 9">
    <name type="scientific">Polyangium jinanense</name>
    <dbReference type="NCBI Taxonomy" id="2829994"/>
    <lineage>
        <taxon>Bacteria</taxon>
        <taxon>Pseudomonadati</taxon>
        <taxon>Myxococcota</taxon>
        <taxon>Polyangia</taxon>
        <taxon>Polyangiales</taxon>
        <taxon>Polyangiaceae</taxon>
        <taxon>Polyangium</taxon>
    </lineage>
</organism>
<evidence type="ECO:0000313" key="9">
    <source>
        <dbReference type="Proteomes" id="UP001151081"/>
    </source>
</evidence>
<feature type="domain" description="Protein kinase" evidence="7">
    <location>
        <begin position="1"/>
        <end position="254"/>
    </location>
</feature>
<dbReference type="SUPFAM" id="SSF56112">
    <property type="entry name" value="Protein kinase-like (PK-like)"/>
    <property type="match status" value="1"/>
</dbReference>
<feature type="region of interest" description="Disordered" evidence="5">
    <location>
        <begin position="341"/>
        <end position="413"/>
    </location>
</feature>
<dbReference type="Pfam" id="PF00069">
    <property type="entry name" value="Pkinase"/>
    <property type="match status" value="1"/>
</dbReference>
<evidence type="ECO:0000256" key="3">
    <source>
        <dbReference type="ARBA" id="ARBA00022777"/>
    </source>
</evidence>
<dbReference type="Gene3D" id="1.10.510.10">
    <property type="entry name" value="Transferase(Phosphotransferase) domain 1"/>
    <property type="match status" value="1"/>
</dbReference>
<keyword evidence="9" id="KW-1185">Reference proteome</keyword>
<keyword evidence="8" id="KW-0723">Serine/threonine-protein kinase</keyword>
<dbReference type="PROSITE" id="PS00108">
    <property type="entry name" value="PROTEIN_KINASE_ST"/>
    <property type="match status" value="1"/>
</dbReference>
<dbReference type="InterPro" id="IPR011009">
    <property type="entry name" value="Kinase-like_dom_sf"/>
</dbReference>
<protein>
    <submittedName>
        <fullName evidence="8">Serine/threonine protein kinase</fullName>
    </submittedName>
</protein>
<dbReference type="AlphaFoldDB" id="A0A9X3X2W4"/>
<keyword evidence="6" id="KW-0472">Membrane</keyword>
<evidence type="ECO:0000256" key="2">
    <source>
        <dbReference type="ARBA" id="ARBA00022741"/>
    </source>
</evidence>
<dbReference type="Gene3D" id="3.30.200.20">
    <property type="entry name" value="Phosphorylase Kinase, domain 1"/>
    <property type="match status" value="1"/>
</dbReference>
<dbReference type="PROSITE" id="PS50011">
    <property type="entry name" value="PROTEIN_KINASE_DOM"/>
    <property type="match status" value="1"/>
</dbReference>
<keyword evidence="4" id="KW-0067">ATP-binding</keyword>
<keyword evidence="6" id="KW-1133">Transmembrane helix</keyword>
<evidence type="ECO:0000256" key="4">
    <source>
        <dbReference type="ARBA" id="ARBA00022840"/>
    </source>
</evidence>